<dbReference type="RefSeq" id="WP_142013882.1">
    <property type="nucleotide sequence ID" value="NZ_VFPD01000001.1"/>
</dbReference>
<dbReference type="Proteomes" id="UP000316437">
    <property type="component" value="Unassembled WGS sequence"/>
</dbReference>
<evidence type="ECO:0000313" key="2">
    <source>
        <dbReference type="EMBL" id="TQM20370.1"/>
    </source>
</evidence>
<keyword evidence="1" id="KW-0472">Membrane</keyword>
<organism evidence="2 3">
    <name type="scientific">Chryseobacterium aquifrigidense</name>
    <dbReference type="NCBI Taxonomy" id="558021"/>
    <lineage>
        <taxon>Bacteria</taxon>
        <taxon>Pseudomonadati</taxon>
        <taxon>Bacteroidota</taxon>
        <taxon>Flavobacteriia</taxon>
        <taxon>Flavobacteriales</taxon>
        <taxon>Weeksellaceae</taxon>
        <taxon>Chryseobacterium group</taxon>
        <taxon>Chryseobacterium</taxon>
    </lineage>
</organism>
<keyword evidence="1" id="KW-0812">Transmembrane</keyword>
<keyword evidence="3" id="KW-1185">Reference proteome</keyword>
<protein>
    <submittedName>
        <fullName evidence="2">Uncharacterized protein</fullName>
    </submittedName>
</protein>
<dbReference type="EMBL" id="VFPD01000001">
    <property type="protein sequence ID" value="TQM20370.1"/>
    <property type="molecule type" value="Genomic_DNA"/>
</dbReference>
<evidence type="ECO:0000313" key="3">
    <source>
        <dbReference type="Proteomes" id="UP000316437"/>
    </source>
</evidence>
<comment type="caution">
    <text evidence="2">The sequence shown here is derived from an EMBL/GenBank/DDBJ whole genome shotgun (WGS) entry which is preliminary data.</text>
</comment>
<proteinExistence type="predicted"/>
<feature type="transmembrane region" description="Helical" evidence="1">
    <location>
        <begin position="6"/>
        <end position="24"/>
    </location>
</feature>
<gene>
    <name evidence="2" type="ORF">FB551_0032</name>
</gene>
<dbReference type="AlphaFoldDB" id="A0A543EFL5"/>
<reference evidence="2 3" key="1">
    <citation type="submission" date="2019-06" db="EMBL/GenBank/DDBJ databases">
        <title>Sorghum-associated microbial communities from plants grown in Nebraska, USA.</title>
        <authorList>
            <person name="Schachtman D."/>
        </authorList>
    </citation>
    <scope>NUCLEOTIDE SEQUENCE [LARGE SCALE GENOMIC DNA]</scope>
    <source>
        <strain evidence="2 3">110</strain>
    </source>
</reference>
<accession>A0A543EFL5</accession>
<sequence>MNRNKNLLMILIVAALVFLYKFIFSSKNGGSFLDEIRDKDIKSIVSKKYINYDNHNISFLVYGNKDSIVVYRDWWDKVFVGDSILKPKGSLEIVIKNSDKIEKFDFGDK</sequence>
<keyword evidence="1" id="KW-1133">Transmembrane helix</keyword>
<name>A0A543EFL5_9FLAO</name>
<evidence type="ECO:0000256" key="1">
    <source>
        <dbReference type="SAM" id="Phobius"/>
    </source>
</evidence>